<feature type="chain" id="PRO_5042510353" evidence="6">
    <location>
        <begin position="27"/>
        <end position="360"/>
    </location>
</feature>
<gene>
    <name evidence="8" type="ORF">L2102_05670</name>
</gene>
<evidence type="ECO:0000256" key="6">
    <source>
        <dbReference type="SAM" id="SignalP"/>
    </source>
</evidence>
<dbReference type="PANTHER" id="PTHR33420:SF31">
    <property type="entry name" value="TYPE 1 FIMBRIN D-MANNOSE SPECIFIC ADHESIN"/>
    <property type="match status" value="1"/>
</dbReference>
<reference evidence="8" key="1">
    <citation type="submission" date="2022-01" db="EMBL/GenBank/DDBJ databases">
        <title>Genetic Characterization of Carbapenem-resistant Citrobacter spp. from China: a multicenter study.</title>
        <authorList>
            <person name="Ye L."/>
        </authorList>
    </citation>
    <scope>NUCLEOTIDE SEQUENCE</scope>
    <source>
        <strain evidence="8">IR5464</strain>
    </source>
</reference>
<keyword evidence="4" id="KW-0281">Fimbrium</keyword>
<feature type="domain" description="Fimbrial-type adhesion" evidence="7">
    <location>
        <begin position="210"/>
        <end position="357"/>
    </location>
</feature>
<accession>A0AAJ1JNA9</accession>
<evidence type="ECO:0000256" key="1">
    <source>
        <dbReference type="ARBA" id="ARBA00004561"/>
    </source>
</evidence>
<evidence type="ECO:0000256" key="5">
    <source>
        <dbReference type="SAM" id="MobiDB-lite"/>
    </source>
</evidence>
<dbReference type="InterPro" id="IPR000259">
    <property type="entry name" value="Adhesion_dom_fimbrial"/>
</dbReference>
<name>A0AAJ1JNA9_9ENTR</name>
<dbReference type="Pfam" id="PF00419">
    <property type="entry name" value="Fimbrial"/>
    <property type="match status" value="1"/>
</dbReference>
<dbReference type="EMBL" id="JAKIHV010000002">
    <property type="protein sequence ID" value="MDE9622811.1"/>
    <property type="molecule type" value="Genomic_DNA"/>
</dbReference>
<evidence type="ECO:0000256" key="3">
    <source>
        <dbReference type="ARBA" id="ARBA00022729"/>
    </source>
</evidence>
<feature type="signal peptide" evidence="6">
    <location>
        <begin position="1"/>
        <end position="26"/>
    </location>
</feature>
<evidence type="ECO:0000313" key="8">
    <source>
        <dbReference type="EMBL" id="MDE9622811.1"/>
    </source>
</evidence>
<dbReference type="SUPFAM" id="SSF49401">
    <property type="entry name" value="Bacterial adhesins"/>
    <property type="match status" value="1"/>
</dbReference>
<comment type="subcellular location">
    <subcellularLocation>
        <location evidence="1">Fimbrium</location>
    </subcellularLocation>
</comment>
<dbReference type="AlphaFoldDB" id="A0AAJ1JNA9"/>
<dbReference type="GO" id="GO:0009289">
    <property type="term" value="C:pilus"/>
    <property type="evidence" value="ECO:0007669"/>
    <property type="project" value="UniProtKB-SubCell"/>
</dbReference>
<dbReference type="Proteomes" id="UP001147046">
    <property type="component" value="Unassembled WGS sequence"/>
</dbReference>
<feature type="compositionally biased region" description="Polar residues" evidence="5">
    <location>
        <begin position="121"/>
        <end position="130"/>
    </location>
</feature>
<sequence length="360" mass="38223">MSIKSLWMKNGITAVLLALPITPVYAVNGACSATGSFNVNIASDWTQAQNVAGTSLELPTPLSGNAYQIDCSCSAGSKVALYYTVTSALSKNGKLSGFYQLNDNLDIKTEVDDIPGKTAVTPLNTKPIQESGSYSPSSSKGSVCTADPAEIRAAPVTIGASTRFTLYVTKPFLGELVIPDTLVASVQAGWTSSSTPPSVSSMEDIAELRIQGSITVPQDCKINQGDVIQVDLGFINANRFTTKDQMPDGYTPVNFDIHYDCGDTSTIKNSMEMRIDADDVIEQYTLVARRQEANNVPDIGVRMARIDGTHVNVPFTNGLINIDPSGKGVINLEAWPINMLGGTPAPGKFSGTATITVLVK</sequence>
<evidence type="ECO:0000256" key="2">
    <source>
        <dbReference type="ARBA" id="ARBA00006671"/>
    </source>
</evidence>
<evidence type="ECO:0000313" key="9">
    <source>
        <dbReference type="Proteomes" id="UP001147046"/>
    </source>
</evidence>
<dbReference type="RefSeq" id="WP_003835263.1">
    <property type="nucleotide sequence ID" value="NZ_AP022389.1"/>
</dbReference>
<evidence type="ECO:0000259" key="7">
    <source>
        <dbReference type="Pfam" id="PF00419"/>
    </source>
</evidence>
<protein>
    <submittedName>
        <fullName evidence="8">Fimbrial protein</fullName>
    </submittedName>
</protein>
<feature type="compositionally biased region" description="Low complexity" evidence="5">
    <location>
        <begin position="131"/>
        <end position="140"/>
    </location>
</feature>
<dbReference type="GO" id="GO:0043709">
    <property type="term" value="P:cell adhesion involved in single-species biofilm formation"/>
    <property type="evidence" value="ECO:0007669"/>
    <property type="project" value="TreeGrafter"/>
</dbReference>
<evidence type="ECO:0000256" key="4">
    <source>
        <dbReference type="ARBA" id="ARBA00023263"/>
    </source>
</evidence>
<dbReference type="PANTHER" id="PTHR33420">
    <property type="entry name" value="FIMBRIAL SUBUNIT ELFA-RELATED"/>
    <property type="match status" value="1"/>
</dbReference>
<comment type="caution">
    <text evidence="8">The sequence shown here is derived from an EMBL/GenBank/DDBJ whole genome shotgun (WGS) entry which is preliminary data.</text>
</comment>
<dbReference type="InterPro" id="IPR050263">
    <property type="entry name" value="Bact_Fimbrial_Adh_Pro"/>
</dbReference>
<dbReference type="InterPro" id="IPR036937">
    <property type="entry name" value="Adhesion_dom_fimbrial_sf"/>
</dbReference>
<comment type="similarity">
    <text evidence="2">Belongs to the fimbrial protein family.</text>
</comment>
<organism evidence="8 9">
    <name type="scientific">Citrobacter portucalensis</name>
    <dbReference type="NCBI Taxonomy" id="1639133"/>
    <lineage>
        <taxon>Bacteria</taxon>
        <taxon>Pseudomonadati</taxon>
        <taxon>Pseudomonadota</taxon>
        <taxon>Gammaproteobacteria</taxon>
        <taxon>Enterobacterales</taxon>
        <taxon>Enterobacteriaceae</taxon>
        <taxon>Citrobacter</taxon>
        <taxon>Citrobacter freundii complex</taxon>
    </lineage>
</organism>
<proteinExistence type="inferred from homology"/>
<keyword evidence="3 6" id="KW-0732">Signal</keyword>
<dbReference type="InterPro" id="IPR008966">
    <property type="entry name" value="Adhesion_dom_sf"/>
</dbReference>
<feature type="region of interest" description="Disordered" evidence="5">
    <location>
        <begin position="118"/>
        <end position="140"/>
    </location>
</feature>
<dbReference type="Gene3D" id="2.60.40.1090">
    <property type="entry name" value="Fimbrial-type adhesion domain"/>
    <property type="match status" value="1"/>
</dbReference>